<dbReference type="Gene3D" id="3.60.10.10">
    <property type="entry name" value="Endonuclease/exonuclease/phosphatase"/>
    <property type="match status" value="1"/>
</dbReference>
<sequence length="954" mass="108706">MSSKTYYSISDKHARINFIDALVLCETWLKNNEKFNTHKIKNYNCHYINRQSGKKGGGLIVYVHKKYLSIKVDSGIFDCIEYLLVKTICKAENEYNILAIYKPPSAHHKEFLAKFEEILTANIGISNLWMCGDVNINVRDLNHESTKAYMDLLSSFNLQIMNNAVTRSNPINKDNGSIIDHCLNYTFSKEFIAITSTKIQSISDHNFVLTLNIVDSKCNTSNKVILNKLNENQAIKQINFYLSSLNSNTHYPELNMSSHFDLIHNIFTSAITSNTKKVVVKLPKNEICTPLWANCHYKEMLKTLHNLGDKIERLKRLSKPHDFLSEKYKKLDEIRHNYGIIISKKYYLNLILKNRKHTWKIINDLTGRSKDKQAISIKTDDGSLLTKNHDIANAFQQKFLMVVGASNSFLNYDRTYGSTLSPDVSFEFCPISKTDMILAINSLKENKSSGFDNINATLIKCTCNNSTAHLTAIFNKIIAEGAYPIQLKLSLVVPIFKKGNNMLTDNYRPISLLSEFDKIFESIMFDQLISFLTSNKLLDVTQFGFIERKGCHDAICLLLHTISFHAEKGKSVLLISFDISKAFDSVNITILIRKLQTLGLSDKALKLMESFLFNRTQKVLFNGAYSESGEIFRGVPQGAKLGPLMFNLMVNDLSNLETNSQLIKYADDLIMILPLKIHPEKEMQNDVNQLRHDLGLLNNYYAKNDLKLNCAKSKALIVGKYNNSLLLEFLHSSGIEVCEEIKYLGFNIDKDLKLLSQIDSIAHHLNQGIAALRHMRDNTNMQSMLLFYHAHIQSHLMYSSFALLRCRSIDISRLQILQNAALKIIFDIPRSYHTIDLFIKYAVPKRIMSVIGCIYYSAILMVKRIVDCTDGSLPTINKSHSTRTSNVNLTSAKSKLLKHDVVNSGCALYNQIPLKLKLPSCNINDFRAELKLFILQNTNSLLKPNQFSVRNFTL</sequence>
<dbReference type="SUPFAM" id="SSF56219">
    <property type="entry name" value="DNase I-like"/>
    <property type="match status" value="1"/>
</dbReference>
<accession>A0A9J6B8S3</accession>
<dbReference type="SUPFAM" id="SSF56672">
    <property type="entry name" value="DNA/RNA polymerases"/>
    <property type="match status" value="1"/>
</dbReference>
<dbReference type="Proteomes" id="UP001107558">
    <property type="component" value="Unassembled WGS sequence"/>
</dbReference>
<dbReference type="InterPro" id="IPR036691">
    <property type="entry name" value="Endo/exonu/phosph_ase_sf"/>
</dbReference>
<dbReference type="PROSITE" id="PS50878">
    <property type="entry name" value="RT_POL"/>
    <property type="match status" value="1"/>
</dbReference>
<evidence type="ECO:0000259" key="1">
    <source>
        <dbReference type="PROSITE" id="PS50878"/>
    </source>
</evidence>
<dbReference type="InterPro" id="IPR000477">
    <property type="entry name" value="RT_dom"/>
</dbReference>
<dbReference type="Pfam" id="PF00078">
    <property type="entry name" value="RVT_1"/>
    <property type="match status" value="1"/>
</dbReference>
<dbReference type="OrthoDB" id="7763606at2759"/>
<reference evidence="2" key="1">
    <citation type="submission" date="2021-03" db="EMBL/GenBank/DDBJ databases">
        <title>Chromosome level genome of the anhydrobiotic midge Polypedilum vanderplanki.</title>
        <authorList>
            <person name="Yoshida Y."/>
            <person name="Kikawada T."/>
            <person name="Gusev O."/>
        </authorList>
    </citation>
    <scope>NUCLEOTIDE SEQUENCE</scope>
    <source>
        <strain evidence="2">NIAS01</strain>
        <tissue evidence="2">Whole body or cell culture</tissue>
    </source>
</reference>
<dbReference type="Pfam" id="PF14529">
    <property type="entry name" value="Exo_endo_phos_2"/>
    <property type="match status" value="1"/>
</dbReference>
<evidence type="ECO:0000313" key="3">
    <source>
        <dbReference type="Proteomes" id="UP001107558"/>
    </source>
</evidence>
<dbReference type="GO" id="GO:0003824">
    <property type="term" value="F:catalytic activity"/>
    <property type="evidence" value="ECO:0007669"/>
    <property type="project" value="InterPro"/>
</dbReference>
<organism evidence="2 3">
    <name type="scientific">Polypedilum vanderplanki</name>
    <name type="common">Sleeping chironomid midge</name>
    <dbReference type="NCBI Taxonomy" id="319348"/>
    <lineage>
        <taxon>Eukaryota</taxon>
        <taxon>Metazoa</taxon>
        <taxon>Ecdysozoa</taxon>
        <taxon>Arthropoda</taxon>
        <taxon>Hexapoda</taxon>
        <taxon>Insecta</taxon>
        <taxon>Pterygota</taxon>
        <taxon>Neoptera</taxon>
        <taxon>Endopterygota</taxon>
        <taxon>Diptera</taxon>
        <taxon>Nematocera</taxon>
        <taxon>Chironomoidea</taxon>
        <taxon>Chironomidae</taxon>
        <taxon>Chironominae</taxon>
        <taxon>Polypedilum</taxon>
        <taxon>Polypedilum</taxon>
    </lineage>
</organism>
<protein>
    <recommendedName>
        <fullName evidence="1">Reverse transcriptase domain-containing protein</fullName>
    </recommendedName>
</protein>
<gene>
    <name evidence="2" type="ORF">PVAND_017607</name>
</gene>
<name>A0A9J6B8S3_POLVA</name>
<proteinExistence type="predicted"/>
<dbReference type="InterPro" id="IPR043502">
    <property type="entry name" value="DNA/RNA_pol_sf"/>
</dbReference>
<dbReference type="PANTHER" id="PTHR33332">
    <property type="entry name" value="REVERSE TRANSCRIPTASE DOMAIN-CONTAINING PROTEIN"/>
    <property type="match status" value="1"/>
</dbReference>
<dbReference type="EMBL" id="JADBJN010000008">
    <property type="protein sequence ID" value="KAG5666273.1"/>
    <property type="molecule type" value="Genomic_DNA"/>
</dbReference>
<dbReference type="AlphaFoldDB" id="A0A9J6B8S3"/>
<keyword evidence="3" id="KW-1185">Reference proteome</keyword>
<comment type="caution">
    <text evidence="2">The sequence shown here is derived from an EMBL/GenBank/DDBJ whole genome shotgun (WGS) entry which is preliminary data.</text>
</comment>
<evidence type="ECO:0000313" key="2">
    <source>
        <dbReference type="EMBL" id="KAG5666273.1"/>
    </source>
</evidence>
<feature type="domain" description="Reverse transcriptase" evidence="1">
    <location>
        <begin position="476"/>
        <end position="748"/>
    </location>
</feature>
<dbReference type="GO" id="GO:0071897">
    <property type="term" value="P:DNA biosynthetic process"/>
    <property type="evidence" value="ECO:0007669"/>
    <property type="project" value="UniProtKB-ARBA"/>
</dbReference>
<dbReference type="InterPro" id="IPR005135">
    <property type="entry name" value="Endo/exonuclease/phosphatase"/>
</dbReference>
<dbReference type="CDD" id="cd01650">
    <property type="entry name" value="RT_nLTR_like"/>
    <property type="match status" value="1"/>
</dbReference>